<dbReference type="InterPro" id="IPR028082">
    <property type="entry name" value="Peripla_BP_I"/>
</dbReference>
<organism evidence="1 2">
    <name type="scientific">Marinibaculum pumilum</name>
    <dbReference type="NCBI Taxonomy" id="1766165"/>
    <lineage>
        <taxon>Bacteria</taxon>
        <taxon>Pseudomonadati</taxon>
        <taxon>Pseudomonadota</taxon>
        <taxon>Alphaproteobacteria</taxon>
        <taxon>Rhodospirillales</taxon>
        <taxon>Rhodospirillaceae</taxon>
        <taxon>Marinibaculum</taxon>
    </lineage>
</organism>
<dbReference type="SUPFAM" id="SSF53822">
    <property type="entry name" value="Periplasmic binding protein-like I"/>
    <property type="match status" value="1"/>
</dbReference>
<name>A0ABV7L5V5_9PROT</name>
<keyword evidence="2" id="KW-1185">Reference proteome</keyword>
<reference evidence="2" key="1">
    <citation type="journal article" date="2019" name="Int. J. Syst. Evol. Microbiol.">
        <title>The Global Catalogue of Microorganisms (GCM) 10K type strain sequencing project: providing services to taxonomists for standard genome sequencing and annotation.</title>
        <authorList>
            <consortium name="The Broad Institute Genomics Platform"/>
            <consortium name="The Broad Institute Genome Sequencing Center for Infectious Disease"/>
            <person name="Wu L."/>
            <person name="Ma J."/>
        </authorList>
    </citation>
    <scope>NUCLEOTIDE SEQUENCE [LARGE SCALE GENOMIC DNA]</scope>
    <source>
        <strain evidence="2">KCTC 42964</strain>
    </source>
</reference>
<sequence length="177" mass="18311">APPPADGPDAVLVAEGGERLKLIARALKTPATQDGTAADSSGSSARLLGTGLWDDASLQQEPALQGGWFATSPPDLAASFEDRYRAIYGEAPPRIAALAYDAVALAAALAQRPNIAPGQKFSRLALEDPEGYVGYGGIFRLNPNGTAERGLAVLEVTPNGFLTVDPPPERFTTPAGS</sequence>
<gene>
    <name evidence="1" type="ORF">ACFOGJ_22170</name>
</gene>
<dbReference type="EMBL" id="JBHRTR010000035">
    <property type="protein sequence ID" value="MFC3229973.1"/>
    <property type="molecule type" value="Genomic_DNA"/>
</dbReference>
<feature type="non-terminal residue" evidence="1">
    <location>
        <position position="1"/>
    </location>
</feature>
<proteinExistence type="predicted"/>
<dbReference type="Proteomes" id="UP001595528">
    <property type="component" value="Unassembled WGS sequence"/>
</dbReference>
<accession>A0ABV7L5V5</accession>
<evidence type="ECO:0000313" key="2">
    <source>
        <dbReference type="Proteomes" id="UP001595528"/>
    </source>
</evidence>
<evidence type="ECO:0008006" key="3">
    <source>
        <dbReference type="Google" id="ProtNLM"/>
    </source>
</evidence>
<protein>
    <recommendedName>
        <fullName evidence="3">Penicillin-binding protein activator</fullName>
    </recommendedName>
</protein>
<dbReference type="Gene3D" id="3.40.50.2300">
    <property type="match status" value="1"/>
</dbReference>
<comment type="caution">
    <text evidence="1">The sequence shown here is derived from an EMBL/GenBank/DDBJ whole genome shotgun (WGS) entry which is preliminary data.</text>
</comment>
<evidence type="ECO:0000313" key="1">
    <source>
        <dbReference type="EMBL" id="MFC3229973.1"/>
    </source>
</evidence>